<keyword evidence="4" id="KW-0238">DNA-binding</keyword>
<dbReference type="InterPro" id="IPR036388">
    <property type="entry name" value="WH-like_DNA-bd_sf"/>
</dbReference>
<dbReference type="Gene3D" id="1.10.10.10">
    <property type="entry name" value="Winged helix-like DNA-binding domain superfamily/Winged helix DNA-binding domain"/>
    <property type="match status" value="1"/>
</dbReference>
<dbReference type="Proteomes" id="UP001555786">
    <property type="component" value="Unassembled WGS sequence"/>
</dbReference>
<sequence>MKKDALVDLSLLRVFCILMSERSVSRTAVRLEMSQPAVSLVLGRLREHFGDQLLMRGRGGMVPTDRALTILPRIQALLMDAEALAEDTAPFDISASNHSFTIASPDYLAPIFLGDVIAAARREAPNVRLVIRALGPDFDFESALAKGEIDTVIGNWPSPPNYLRRSVLLEDEVVCVMGAQHRLAHGPITQADYLAAAHIVPVSYSVAHRGLVETHLSRLRLVRERTVALSYFGMAPYLLLESDLIFTTSRHFARYFSAFLPLAIRNSPIRFPAMTFYQLWHERSHHAPAHRWLRDLMARSRSSIDATRPTRSEPQA</sequence>
<evidence type="ECO:0000313" key="7">
    <source>
        <dbReference type="EMBL" id="MEW9304650.1"/>
    </source>
</evidence>
<dbReference type="Pfam" id="PF00126">
    <property type="entry name" value="HTH_1"/>
    <property type="match status" value="1"/>
</dbReference>
<name>A0ABV6Z8W6_9HYPH</name>
<dbReference type="PRINTS" id="PR00039">
    <property type="entry name" value="HTHLYSR"/>
</dbReference>
<dbReference type="PANTHER" id="PTHR30118:SF15">
    <property type="entry name" value="TRANSCRIPTIONAL REGULATORY PROTEIN"/>
    <property type="match status" value="1"/>
</dbReference>
<gene>
    <name evidence="7" type="ORF">ABXS05_03825</name>
    <name evidence="8" type="ORF">ACETRX_03215</name>
</gene>
<dbReference type="Pfam" id="PF03466">
    <property type="entry name" value="LysR_substrate"/>
    <property type="match status" value="1"/>
</dbReference>
<dbReference type="RefSeq" id="WP_311934978.1">
    <property type="nucleotide sequence ID" value="NZ_JAVSCS010000012.1"/>
</dbReference>
<accession>A0ABV6Z8W6</accession>
<evidence type="ECO:0000313" key="8">
    <source>
        <dbReference type="EMBL" id="MFC2248616.1"/>
    </source>
</evidence>
<dbReference type="EMBL" id="JBFNQD010000001">
    <property type="protein sequence ID" value="MEW9304650.1"/>
    <property type="molecule type" value="Genomic_DNA"/>
</dbReference>
<evidence type="ECO:0000256" key="5">
    <source>
        <dbReference type="ARBA" id="ARBA00023163"/>
    </source>
</evidence>
<reference evidence="7 9" key="1">
    <citation type="submission" date="2024-07" db="EMBL/GenBank/DDBJ databases">
        <title>Description of Labrys sedimenti sp. nov., isolated from a diclofenac-degrading enrichment culture.</title>
        <authorList>
            <person name="Tancsics A."/>
            <person name="Csepanyi A."/>
        </authorList>
    </citation>
    <scope>NUCLEOTIDE SEQUENCE [LARGE SCALE GENOMIC DNA]</scope>
    <source>
        <strain evidence="7 9">LMG 23578</strain>
    </source>
</reference>
<feature type="domain" description="HTH lysR-type" evidence="6">
    <location>
        <begin position="7"/>
        <end position="64"/>
    </location>
</feature>
<evidence type="ECO:0000256" key="2">
    <source>
        <dbReference type="ARBA" id="ARBA00022458"/>
    </source>
</evidence>
<dbReference type="Gene3D" id="3.40.190.10">
    <property type="entry name" value="Periplasmic binding protein-like II"/>
    <property type="match status" value="2"/>
</dbReference>
<keyword evidence="5" id="KW-0804">Transcription</keyword>
<reference evidence="8 10" key="2">
    <citation type="submission" date="2024-09" db="EMBL/GenBank/DDBJ databases">
        <title>Description of Labrys sedimenti sp. nov., isolated from a diclofenac-degrading enrichment culture, and genome-based reclassification of Labrys portucalensis as a later heterotypic synonym of Labrys neptuniae.</title>
        <authorList>
            <person name="Tancsics A."/>
            <person name="Csepanyi A."/>
        </authorList>
    </citation>
    <scope>NUCLEOTIDE SEQUENCE [LARGE SCALE GENOMIC DNA]</scope>
    <source>
        <strain evidence="8 10">LMG 23412</strain>
    </source>
</reference>
<comment type="similarity">
    <text evidence="1">Belongs to the LysR transcriptional regulatory family.</text>
</comment>
<proteinExistence type="inferred from homology"/>
<protein>
    <submittedName>
        <fullName evidence="8">LysR family transcriptional regulator</fullName>
    </submittedName>
</protein>
<dbReference type="InterPro" id="IPR005119">
    <property type="entry name" value="LysR_subst-bd"/>
</dbReference>
<keyword evidence="2" id="KW-0536">Nodulation</keyword>
<dbReference type="InterPro" id="IPR050389">
    <property type="entry name" value="LysR-type_TF"/>
</dbReference>
<comment type="caution">
    <text evidence="8">The sequence shown here is derived from an EMBL/GenBank/DDBJ whole genome shotgun (WGS) entry which is preliminary data.</text>
</comment>
<evidence type="ECO:0000256" key="4">
    <source>
        <dbReference type="ARBA" id="ARBA00023125"/>
    </source>
</evidence>
<evidence type="ECO:0000256" key="3">
    <source>
        <dbReference type="ARBA" id="ARBA00023015"/>
    </source>
</evidence>
<evidence type="ECO:0000313" key="9">
    <source>
        <dbReference type="Proteomes" id="UP001555786"/>
    </source>
</evidence>
<keyword evidence="9" id="KW-1185">Reference proteome</keyword>
<dbReference type="PANTHER" id="PTHR30118">
    <property type="entry name" value="HTH-TYPE TRANSCRIPTIONAL REGULATOR LEUO-RELATED"/>
    <property type="match status" value="1"/>
</dbReference>
<dbReference type="InterPro" id="IPR036390">
    <property type="entry name" value="WH_DNA-bd_sf"/>
</dbReference>
<keyword evidence="3" id="KW-0805">Transcription regulation</keyword>
<dbReference type="InterPro" id="IPR000847">
    <property type="entry name" value="LysR_HTH_N"/>
</dbReference>
<dbReference type="Proteomes" id="UP001595190">
    <property type="component" value="Unassembled WGS sequence"/>
</dbReference>
<evidence type="ECO:0000313" key="10">
    <source>
        <dbReference type="Proteomes" id="UP001595190"/>
    </source>
</evidence>
<dbReference type="SUPFAM" id="SSF53850">
    <property type="entry name" value="Periplasmic binding protein-like II"/>
    <property type="match status" value="1"/>
</dbReference>
<evidence type="ECO:0000256" key="1">
    <source>
        <dbReference type="ARBA" id="ARBA00009437"/>
    </source>
</evidence>
<dbReference type="PROSITE" id="PS50931">
    <property type="entry name" value="HTH_LYSR"/>
    <property type="match status" value="1"/>
</dbReference>
<dbReference type="EMBL" id="JBHGPK010000001">
    <property type="protein sequence ID" value="MFC2248616.1"/>
    <property type="molecule type" value="Genomic_DNA"/>
</dbReference>
<dbReference type="SUPFAM" id="SSF46785">
    <property type="entry name" value="Winged helix' DNA-binding domain"/>
    <property type="match status" value="1"/>
</dbReference>
<organism evidence="8 10">
    <name type="scientific">Labrys neptuniae</name>
    <dbReference type="NCBI Taxonomy" id="376174"/>
    <lineage>
        <taxon>Bacteria</taxon>
        <taxon>Pseudomonadati</taxon>
        <taxon>Pseudomonadota</taxon>
        <taxon>Alphaproteobacteria</taxon>
        <taxon>Hyphomicrobiales</taxon>
        <taxon>Xanthobacteraceae</taxon>
        <taxon>Labrys</taxon>
    </lineage>
</organism>
<evidence type="ECO:0000259" key="6">
    <source>
        <dbReference type="PROSITE" id="PS50931"/>
    </source>
</evidence>